<dbReference type="STRING" id="1661398.A0A482V7W6"/>
<comment type="cofactor">
    <cofactor evidence="1">
        <name>FAD</name>
        <dbReference type="ChEBI" id="CHEBI:57692"/>
    </cofactor>
</comment>
<accession>A0A482V7W6</accession>
<feature type="domain" description="Peptidase S1" evidence="18">
    <location>
        <begin position="431"/>
        <end position="701"/>
    </location>
</feature>
<dbReference type="SUPFAM" id="SSF50494">
    <property type="entry name" value="Trypsin-like serine proteases"/>
    <property type="match status" value="1"/>
</dbReference>
<dbReference type="GO" id="GO:0005739">
    <property type="term" value="C:mitochondrion"/>
    <property type="evidence" value="ECO:0007669"/>
    <property type="project" value="TreeGrafter"/>
</dbReference>
<dbReference type="CDD" id="cd00190">
    <property type="entry name" value="Tryp_SPc"/>
    <property type="match status" value="1"/>
</dbReference>
<dbReference type="FunFam" id="2.40.10.10:FF:000028">
    <property type="entry name" value="Serine protease easter"/>
    <property type="match status" value="1"/>
</dbReference>
<dbReference type="SUPFAM" id="SSF56176">
    <property type="entry name" value="FAD-binding/transporter-associated domain-like"/>
    <property type="match status" value="2"/>
</dbReference>
<keyword evidence="7" id="KW-0274">FAD</keyword>
<reference evidence="20 21" key="1">
    <citation type="submission" date="2017-03" db="EMBL/GenBank/DDBJ databases">
        <title>Genome of the blue death feigning beetle - Asbolus verrucosus.</title>
        <authorList>
            <person name="Rider S.D."/>
        </authorList>
    </citation>
    <scope>NUCLEOTIDE SEQUENCE [LARGE SCALE GENOMIC DNA]</scope>
    <source>
        <strain evidence="20">Butters</strain>
        <tissue evidence="20">Head and leg muscle</tissue>
    </source>
</reference>
<evidence type="ECO:0000256" key="6">
    <source>
        <dbReference type="ARBA" id="ARBA00022729"/>
    </source>
</evidence>
<comment type="similarity">
    <text evidence="12">Belongs to the peptidase S1 family. CLIP subfamily.</text>
</comment>
<dbReference type="FunFam" id="3.30.70.2740:FF:000002">
    <property type="entry name" value="D-2-hydroxyglutarate dehydrogenase mitochondrial"/>
    <property type="match status" value="2"/>
</dbReference>
<dbReference type="SMART" id="SM00020">
    <property type="entry name" value="Tryp_SPc"/>
    <property type="match status" value="1"/>
</dbReference>
<dbReference type="FunFam" id="3.30.70.2190:FF:000001">
    <property type="entry name" value="D-2-hydroxyglutarate dehydrogenase mitochondrial"/>
    <property type="match status" value="2"/>
</dbReference>
<evidence type="ECO:0000313" key="21">
    <source>
        <dbReference type="Proteomes" id="UP000292052"/>
    </source>
</evidence>
<keyword evidence="11" id="KW-0325">Glycoprotein</keyword>
<dbReference type="InterPro" id="IPR004113">
    <property type="entry name" value="FAD-bd_oxidored_4_C"/>
</dbReference>
<evidence type="ECO:0000256" key="12">
    <source>
        <dbReference type="ARBA" id="ARBA00024195"/>
    </source>
</evidence>
<keyword evidence="17" id="KW-0378">Hydrolase</keyword>
<evidence type="ECO:0000259" key="18">
    <source>
        <dbReference type="PROSITE" id="PS50240"/>
    </source>
</evidence>
<comment type="caution">
    <text evidence="20">The sequence shown here is derived from an EMBL/GenBank/DDBJ whole genome shotgun (WGS) entry which is preliminary data.</text>
</comment>
<evidence type="ECO:0000256" key="9">
    <source>
        <dbReference type="ARBA" id="ARBA00023140"/>
    </source>
</evidence>
<organism evidence="20 21">
    <name type="scientific">Asbolus verrucosus</name>
    <name type="common">Desert ironclad beetle</name>
    <dbReference type="NCBI Taxonomy" id="1661398"/>
    <lineage>
        <taxon>Eukaryota</taxon>
        <taxon>Metazoa</taxon>
        <taxon>Ecdysozoa</taxon>
        <taxon>Arthropoda</taxon>
        <taxon>Hexapoda</taxon>
        <taxon>Insecta</taxon>
        <taxon>Pterygota</taxon>
        <taxon>Neoptera</taxon>
        <taxon>Endopterygota</taxon>
        <taxon>Coleoptera</taxon>
        <taxon>Polyphaga</taxon>
        <taxon>Cucujiformia</taxon>
        <taxon>Tenebrionidae</taxon>
        <taxon>Pimeliinae</taxon>
        <taxon>Asbolus</taxon>
    </lineage>
</organism>
<evidence type="ECO:0000259" key="19">
    <source>
        <dbReference type="PROSITE" id="PS51387"/>
    </source>
</evidence>
<evidence type="ECO:0000256" key="3">
    <source>
        <dbReference type="ARBA" id="ARBA00008000"/>
    </source>
</evidence>
<sequence length="1121" mass="123982">YSQCVLKPKTTDEVSQILSFCNDQKLAVSPQGGNTGLVGGSVPVFDEIVLSLNLMKNIVTIDDTSGILVCESGCVLEYLDEELANHGLMMPLDLGAKGSCQIGGNVSTNAGGLRLLRYGNLQGNVLGIEAVKANGEVLDCLSALKKDNTGFHLKHLFIGSEGALGVVTKVAIQCPPKPEAVNLAFLGVESFDRILSTFRRAKRELGEILSSFEMIDEQSIGAVIGHLKVKSPIDEYPFYVLIETQGSNDAHDQEKINNFLENIMGDGTVLDGTVTNEPSKMRVIWDLRERIAEAFLHDGYVFKYDITLPLEKFYSIVDVMRERLGSEVLRCCGYGHVGDGNIHFTVTTKEFSQDILKKIEPFIYEYTSRLKGSISAEHGIGFRKPQYIHYSKSEAAIQLMKDLKKMMDPNGILNPYKNRPWNTSHRSYRFVKGGADVTKREYPHVVALGFYNKTKKVYTFSCGGSLISNKFVVTAAHCIANVDGNKLEIVRMGTDTILSEAEAIEPLLDHIVKNVFINPNYNSKAKSNDIALVELGKEVAFTRDVRPACLHTEDQIPSKMKIAGWGKLSFLGDKSVVLQKATVSSISIQECARRYARYNKNVGGAQVCAQDDKTDACPGDSGGPLQTEDNGLFTVVGVISFGVACGFGVPGNTYNIRRGNFNCVEEEHLYFFRRILGETRIVTDLSDLEKYNVDWNKHLRGASTIVLKPKTTEEMSQIVSYCNNNRLAVCPQGGHTGVVGGATPVFDEVIISTELMNEIISLDEKSGILTCQAGCILQNVNDYLAEKNLIFPLDLGAKGSCQIGGNVSTNAGGLRVLKYGNLHGNVLGLEVVQADGEILDFLSTLKKDNTGYHLKHLFIGSEGTLGVITKVAIQSKQRPKSVQIAFLGLQNFDQVLKTFYKSKQDLDEILTAFEVIDTPSMDLVNEKLGMQSPIGQYPFYVIIETTGSNEGHDQEKLNKFLESCLLKNFVLNGTVTAESNKYRAIWEIREKIPQGFAKDGYVFMYDISLPLDNYYRLVEDMKQHMGTLSHRVFGFGHLGDGNLHLNISVKEYSSQLQQFIEPYIFERTKLYNGSISAEHGMGFLKAKYLPLMKSPAAIKAMRNIKRIMDPNGILNPYKVLA</sequence>
<evidence type="ECO:0000256" key="1">
    <source>
        <dbReference type="ARBA" id="ARBA00001974"/>
    </source>
</evidence>
<dbReference type="GO" id="GO:0051990">
    <property type="term" value="F:(R)-2-hydroxyglutarate dehydrogenase activity"/>
    <property type="evidence" value="ECO:0007669"/>
    <property type="project" value="UniProtKB-EC"/>
</dbReference>
<dbReference type="InterPro" id="IPR016166">
    <property type="entry name" value="FAD-bd_PCMH"/>
</dbReference>
<evidence type="ECO:0000256" key="14">
    <source>
        <dbReference type="ARBA" id="ARBA00039639"/>
    </source>
</evidence>
<dbReference type="InterPro" id="IPR043504">
    <property type="entry name" value="Peptidase_S1_PA_chymotrypsin"/>
</dbReference>
<evidence type="ECO:0000313" key="20">
    <source>
        <dbReference type="EMBL" id="RZB39284.1"/>
    </source>
</evidence>
<dbReference type="SUPFAM" id="SSF55103">
    <property type="entry name" value="FAD-linked oxidases, C-terminal domain"/>
    <property type="match status" value="2"/>
</dbReference>
<dbReference type="PROSITE" id="PS00135">
    <property type="entry name" value="TRYPSIN_SER"/>
    <property type="match status" value="1"/>
</dbReference>
<comment type="similarity">
    <text evidence="3">Belongs to the FAD-binding oxidoreductase/transferase type 4 family.</text>
</comment>
<evidence type="ECO:0000256" key="15">
    <source>
        <dbReference type="ARBA" id="ARBA00045410"/>
    </source>
</evidence>
<dbReference type="PROSITE" id="PS50240">
    <property type="entry name" value="TRYPSIN_DOM"/>
    <property type="match status" value="1"/>
</dbReference>
<dbReference type="InterPro" id="IPR051264">
    <property type="entry name" value="FAD-oxidored/transferase_4"/>
</dbReference>
<dbReference type="Gene3D" id="2.40.10.10">
    <property type="entry name" value="Trypsin-like serine proteases"/>
    <property type="match status" value="2"/>
</dbReference>
<evidence type="ECO:0000256" key="17">
    <source>
        <dbReference type="RuleBase" id="RU363034"/>
    </source>
</evidence>
<dbReference type="PANTHER" id="PTHR43716">
    <property type="entry name" value="D-2-HYDROXYGLUTARATE DEHYDROGENASE, MITOCHONDRIAL"/>
    <property type="match status" value="1"/>
</dbReference>
<dbReference type="InterPro" id="IPR016169">
    <property type="entry name" value="FAD-bd_PCMH_sub2"/>
</dbReference>
<dbReference type="FunFam" id="3.30.43.10:FF:000011">
    <property type="entry name" value="D-lactate dehydrogenase (Cytochrome)"/>
    <property type="match status" value="1"/>
</dbReference>
<dbReference type="InterPro" id="IPR018114">
    <property type="entry name" value="TRYPSIN_HIS"/>
</dbReference>
<keyword evidence="6" id="KW-0732">Signal</keyword>
<evidence type="ECO:0000256" key="10">
    <source>
        <dbReference type="ARBA" id="ARBA00023157"/>
    </source>
</evidence>
<name>A0A482V7W6_ASBVE</name>
<dbReference type="EMBL" id="QDEB01129579">
    <property type="protein sequence ID" value="RZB39284.1"/>
    <property type="molecule type" value="Genomic_DNA"/>
</dbReference>
<dbReference type="AlphaFoldDB" id="A0A482V7W6"/>
<dbReference type="Gene3D" id="3.30.43.10">
    <property type="entry name" value="Uridine Diphospho-n-acetylenolpyruvylglucosamine Reductase, domain 2"/>
    <property type="match status" value="2"/>
</dbReference>
<keyword evidence="9" id="KW-0576">Peroxisome</keyword>
<feature type="non-terminal residue" evidence="20">
    <location>
        <position position="1121"/>
    </location>
</feature>
<keyword evidence="17" id="KW-0645">Protease</keyword>
<dbReference type="InterPro" id="IPR016164">
    <property type="entry name" value="FAD-linked_Oxase-like_C"/>
</dbReference>
<dbReference type="GO" id="GO:0004252">
    <property type="term" value="F:serine-type endopeptidase activity"/>
    <property type="evidence" value="ECO:0007669"/>
    <property type="project" value="InterPro"/>
</dbReference>
<dbReference type="InterPro" id="IPR033116">
    <property type="entry name" value="TRYPSIN_SER"/>
</dbReference>
<dbReference type="InterPro" id="IPR001314">
    <property type="entry name" value="Peptidase_S1A"/>
</dbReference>
<dbReference type="FunFam" id="3.30.465.10:FF:000001">
    <property type="entry name" value="D-2-hydroxyglutarate dehydrogenase, mitochondrial"/>
    <property type="match status" value="2"/>
</dbReference>
<evidence type="ECO:0000256" key="5">
    <source>
        <dbReference type="ARBA" id="ARBA00022630"/>
    </source>
</evidence>
<dbReference type="PRINTS" id="PR00722">
    <property type="entry name" value="CHYMOTRYPSIN"/>
</dbReference>
<dbReference type="Pfam" id="PF02913">
    <property type="entry name" value="FAD-oxidase_C"/>
    <property type="match status" value="2"/>
</dbReference>
<evidence type="ECO:0000256" key="2">
    <source>
        <dbReference type="ARBA" id="ARBA00004275"/>
    </source>
</evidence>
<dbReference type="Gene3D" id="1.10.45.10">
    <property type="entry name" value="Vanillyl-alcohol Oxidase, Chain A, domain 4"/>
    <property type="match status" value="2"/>
</dbReference>
<keyword evidence="17" id="KW-0720">Serine protease</keyword>
<feature type="non-terminal residue" evidence="20">
    <location>
        <position position="1"/>
    </location>
</feature>
<dbReference type="GO" id="GO:0006508">
    <property type="term" value="P:proteolysis"/>
    <property type="evidence" value="ECO:0007669"/>
    <property type="project" value="UniProtKB-KW"/>
</dbReference>
<dbReference type="PROSITE" id="PS51387">
    <property type="entry name" value="FAD_PCMH"/>
    <property type="match status" value="2"/>
</dbReference>
<comment type="subcellular location">
    <subcellularLocation>
        <location evidence="2">Peroxisome</location>
    </subcellularLocation>
</comment>
<proteinExistence type="inferred from homology"/>
<dbReference type="InterPro" id="IPR009003">
    <property type="entry name" value="Peptidase_S1_PA"/>
</dbReference>
<evidence type="ECO:0000256" key="11">
    <source>
        <dbReference type="ARBA" id="ARBA00023180"/>
    </source>
</evidence>
<dbReference type="PROSITE" id="PS00134">
    <property type="entry name" value="TRYPSIN_HIS"/>
    <property type="match status" value="1"/>
</dbReference>
<dbReference type="InterPro" id="IPR036318">
    <property type="entry name" value="FAD-bd_PCMH-like_sf"/>
</dbReference>
<protein>
    <recommendedName>
        <fullName evidence="14">D-2-hydroxyglutarate dehydrogenase, mitochondrial</fullName>
        <ecNumber evidence="13">1.1.99.39</ecNumber>
    </recommendedName>
</protein>
<dbReference type="GO" id="GO:0005777">
    <property type="term" value="C:peroxisome"/>
    <property type="evidence" value="ECO:0007669"/>
    <property type="project" value="UniProtKB-SubCell"/>
</dbReference>
<dbReference type="InterPro" id="IPR001254">
    <property type="entry name" value="Trypsin_dom"/>
</dbReference>
<dbReference type="Pfam" id="PF01565">
    <property type="entry name" value="FAD_binding_4"/>
    <property type="match status" value="2"/>
</dbReference>
<feature type="domain" description="FAD-binding PCMH-type" evidence="19">
    <location>
        <begin position="1"/>
        <end position="177"/>
    </location>
</feature>
<evidence type="ECO:0000256" key="8">
    <source>
        <dbReference type="ARBA" id="ARBA00023002"/>
    </source>
</evidence>
<gene>
    <name evidence="20" type="ORF">BDFB_002053</name>
</gene>
<dbReference type="Gene3D" id="3.30.70.2190">
    <property type="match status" value="2"/>
</dbReference>
<keyword evidence="21" id="KW-1185">Reference proteome</keyword>
<dbReference type="EC" id="1.1.99.39" evidence="13"/>
<evidence type="ECO:0000256" key="7">
    <source>
        <dbReference type="ARBA" id="ARBA00022827"/>
    </source>
</evidence>
<dbReference type="Gene3D" id="3.30.70.2740">
    <property type="match status" value="2"/>
</dbReference>
<dbReference type="InterPro" id="IPR006094">
    <property type="entry name" value="Oxid_FAD_bind_N"/>
</dbReference>
<dbReference type="GO" id="GO:0071949">
    <property type="term" value="F:FAD binding"/>
    <property type="evidence" value="ECO:0007669"/>
    <property type="project" value="InterPro"/>
</dbReference>
<dbReference type="FunFam" id="1.10.45.10:FF:000001">
    <property type="entry name" value="D-lactate dehydrogenase mitochondrial"/>
    <property type="match status" value="2"/>
</dbReference>
<evidence type="ECO:0000256" key="13">
    <source>
        <dbReference type="ARBA" id="ARBA00039003"/>
    </source>
</evidence>
<comment type="function">
    <text evidence="15">Catalyzes the oxidation of D-2-hydroxyglutarate (D-2-HG) to alpha-ketoglutarate. Also catalyzes the oxidation of other D-2-hydroxyacids, such as D-malate (D-MAL) and D-lactate (D-LAC). Exhibits high activities towards D-2-HG and D-MAL but a very weak activity towards D-LAC.</text>
</comment>
<dbReference type="InterPro" id="IPR016167">
    <property type="entry name" value="FAD-bd_PCMH_sub1"/>
</dbReference>
<evidence type="ECO:0000256" key="4">
    <source>
        <dbReference type="ARBA" id="ARBA00011738"/>
    </source>
</evidence>
<dbReference type="PANTHER" id="PTHR43716:SF1">
    <property type="entry name" value="D-2-HYDROXYGLUTARATE DEHYDROGENASE, MITOCHONDRIAL"/>
    <property type="match status" value="1"/>
</dbReference>
<evidence type="ECO:0000256" key="16">
    <source>
        <dbReference type="ARBA" id="ARBA00049267"/>
    </source>
</evidence>
<comment type="subunit">
    <text evidence="4">Homodimer.</text>
</comment>
<keyword evidence="8" id="KW-0560">Oxidoreductase</keyword>
<dbReference type="Gene3D" id="3.30.465.10">
    <property type="match status" value="2"/>
</dbReference>
<feature type="domain" description="FAD-binding PCMH-type" evidence="19">
    <location>
        <begin position="699"/>
        <end position="878"/>
    </location>
</feature>
<dbReference type="OrthoDB" id="5332616at2759"/>
<comment type="catalytic activity">
    <reaction evidence="16">
        <text>(R)-malate + A = oxaloacetate + AH2</text>
        <dbReference type="Rhea" id="RHEA:67460"/>
        <dbReference type="ChEBI" id="CHEBI:13193"/>
        <dbReference type="ChEBI" id="CHEBI:15588"/>
        <dbReference type="ChEBI" id="CHEBI:16452"/>
        <dbReference type="ChEBI" id="CHEBI:17499"/>
    </reaction>
    <physiologicalReaction direction="left-to-right" evidence="16">
        <dbReference type="Rhea" id="RHEA:67461"/>
    </physiologicalReaction>
</comment>
<dbReference type="InterPro" id="IPR016171">
    <property type="entry name" value="Vanillyl_alc_oxidase_C-sub2"/>
</dbReference>
<keyword evidence="5" id="KW-0285">Flavoprotein</keyword>
<dbReference type="Proteomes" id="UP000292052">
    <property type="component" value="Unassembled WGS sequence"/>
</dbReference>
<dbReference type="Pfam" id="PF00089">
    <property type="entry name" value="Trypsin"/>
    <property type="match status" value="1"/>
</dbReference>
<keyword evidence="10" id="KW-1015">Disulfide bond</keyword>